<feature type="signal peptide" evidence="2">
    <location>
        <begin position="1"/>
        <end position="21"/>
    </location>
</feature>
<feature type="chain" id="PRO_5013554747" description="DUF4105 domain-containing protein" evidence="2">
    <location>
        <begin position="22"/>
        <end position="204"/>
    </location>
</feature>
<evidence type="ECO:0000313" key="4">
    <source>
        <dbReference type="Proteomes" id="UP000228945"/>
    </source>
</evidence>
<dbReference type="Proteomes" id="UP000228945">
    <property type="component" value="Chromosome"/>
</dbReference>
<keyword evidence="4" id="KW-1185">Reference proteome</keyword>
<organism evidence="3 4">
    <name type="scientific">Caulobacter mirabilis</name>
    <dbReference type="NCBI Taxonomy" id="69666"/>
    <lineage>
        <taxon>Bacteria</taxon>
        <taxon>Pseudomonadati</taxon>
        <taxon>Pseudomonadota</taxon>
        <taxon>Alphaproteobacteria</taxon>
        <taxon>Caulobacterales</taxon>
        <taxon>Caulobacteraceae</taxon>
        <taxon>Caulobacter</taxon>
    </lineage>
</organism>
<evidence type="ECO:0000256" key="1">
    <source>
        <dbReference type="SAM" id="MobiDB-lite"/>
    </source>
</evidence>
<accession>A0A2D2AW82</accession>
<feature type="region of interest" description="Disordered" evidence="1">
    <location>
        <begin position="180"/>
        <end position="204"/>
    </location>
</feature>
<evidence type="ECO:0000256" key="2">
    <source>
        <dbReference type="SAM" id="SignalP"/>
    </source>
</evidence>
<name>A0A2D2AW82_9CAUL</name>
<gene>
    <name evidence="3" type="ORF">CSW64_07265</name>
</gene>
<protein>
    <recommendedName>
        <fullName evidence="5">DUF4105 domain-containing protein</fullName>
    </recommendedName>
</protein>
<dbReference type="AlphaFoldDB" id="A0A2D2AW82"/>
<keyword evidence="2" id="KW-0732">Signal</keyword>
<dbReference type="KEGG" id="cmb:CSW64_07265"/>
<evidence type="ECO:0000313" key="3">
    <source>
        <dbReference type="EMBL" id="ATQ42231.1"/>
    </source>
</evidence>
<dbReference type="EMBL" id="CP024201">
    <property type="protein sequence ID" value="ATQ42231.1"/>
    <property type="molecule type" value="Genomic_DNA"/>
</dbReference>
<reference evidence="3 4" key="1">
    <citation type="submission" date="2017-10" db="EMBL/GenBank/DDBJ databases">
        <title>Genome sequence of Caulobacter mirabilis FWC38.</title>
        <authorList>
            <person name="Fiebig A."/>
            <person name="Crosson S."/>
        </authorList>
    </citation>
    <scope>NUCLEOTIDE SEQUENCE [LARGE SCALE GENOMIC DNA]</scope>
    <source>
        <strain evidence="3 4">FWC 38</strain>
    </source>
</reference>
<evidence type="ECO:0008006" key="5">
    <source>
        <dbReference type="Google" id="ProtNLM"/>
    </source>
</evidence>
<proteinExistence type="predicted"/>
<sequence length="204" mass="22091">MIVKRLSLFLLLFILVTGGWASTAAAQVTVTFYSHGWGIGPGGVTYFPHAFIKVAGTPLAGGEAVDRTFGFTATDLTTAMTNRPGIVKPADPRYIDDSTPHFSVVATDEQYAVLLEKIRWWMTPEGSVYNLKTRNCIHFVAEMAEILGLKPGNTRTWKPVVFMTDTEKKNPGKLTIITAGAKARPETAPPPEAAALQEKGPDGN</sequence>